<dbReference type="EMBL" id="MU001673">
    <property type="protein sequence ID" value="KAF2460291.1"/>
    <property type="molecule type" value="Genomic_DNA"/>
</dbReference>
<dbReference type="OrthoDB" id="9972196at2759"/>
<dbReference type="SUPFAM" id="SSF51004">
    <property type="entry name" value="C-terminal (heme d1) domain of cytochrome cd1-nitrite reductase"/>
    <property type="match status" value="1"/>
</dbReference>
<dbReference type="Gene3D" id="2.130.10.10">
    <property type="entry name" value="YVTN repeat-like/Quinoprotein amine dehydrogenase"/>
    <property type="match status" value="1"/>
</dbReference>
<evidence type="ECO:0000313" key="4">
    <source>
        <dbReference type="Proteomes" id="UP000799766"/>
    </source>
</evidence>
<dbReference type="InterPro" id="IPR019405">
    <property type="entry name" value="Lactonase_7-beta_prop"/>
</dbReference>
<sequence>MLSVAFLTLASAAVSVATNLYVSSYEGVVHTVKLKQGAGDLLYLEPNATTAGCASSPSWLELDGENRILYCIDEGLQFPQPAGSLSSYNIQENGILAQQNRFQTVVAGPVHGVLYKKGDQQAMAMAHYSGSSITNWKVSLEGDITFLTNVTFTMDSPGPNEQRQEAPHEHQALIDPTGNFLLFPDLGADLVRVFSVDEHLNMQREEPLAVEPGSGPRHAAFWQADDESPLYLFVVTELANTLTSYAVTYPEEGGMAFEEKFVTNTFGGETIPEGAAAAEIQVAPSNDFILISNRNDSSFMLPNIDPTNSTLEESDSIASFRPSAADGSLEFVQLTPAGGLFPRHFSLNAAGDVVAIALQRSSRVVLMARDVHSGEVGNPVGVVELEGELTAVIWDEF</sequence>
<dbReference type="Proteomes" id="UP000799766">
    <property type="component" value="Unassembled WGS sequence"/>
</dbReference>
<feature type="chain" id="PRO_5025630756" evidence="2">
    <location>
        <begin position="18"/>
        <end position="397"/>
    </location>
</feature>
<dbReference type="InterPro" id="IPR015943">
    <property type="entry name" value="WD40/YVTN_repeat-like_dom_sf"/>
</dbReference>
<keyword evidence="2" id="KW-0732">Signal</keyword>
<evidence type="ECO:0000256" key="2">
    <source>
        <dbReference type="SAM" id="SignalP"/>
    </source>
</evidence>
<dbReference type="InterPro" id="IPR011048">
    <property type="entry name" value="Haem_d1_sf"/>
</dbReference>
<proteinExistence type="inferred from homology"/>
<organism evidence="3 4">
    <name type="scientific">Lineolata rhizophorae</name>
    <dbReference type="NCBI Taxonomy" id="578093"/>
    <lineage>
        <taxon>Eukaryota</taxon>
        <taxon>Fungi</taxon>
        <taxon>Dikarya</taxon>
        <taxon>Ascomycota</taxon>
        <taxon>Pezizomycotina</taxon>
        <taxon>Dothideomycetes</taxon>
        <taxon>Dothideomycetes incertae sedis</taxon>
        <taxon>Lineolatales</taxon>
        <taxon>Lineolataceae</taxon>
        <taxon>Lineolata</taxon>
    </lineage>
</organism>
<evidence type="ECO:0000256" key="1">
    <source>
        <dbReference type="ARBA" id="ARBA00005564"/>
    </source>
</evidence>
<dbReference type="Pfam" id="PF10282">
    <property type="entry name" value="Lactonase"/>
    <property type="match status" value="1"/>
</dbReference>
<dbReference type="InterPro" id="IPR050282">
    <property type="entry name" value="Cycloisomerase_2"/>
</dbReference>
<protein>
    <submittedName>
        <fullName evidence="3">Lactonase, 7-bladed beta-propeller-domain-containing protein</fullName>
    </submittedName>
</protein>
<name>A0A6A6P8E8_9PEZI</name>
<keyword evidence="4" id="KW-1185">Reference proteome</keyword>
<reference evidence="3" key="1">
    <citation type="journal article" date="2020" name="Stud. Mycol.">
        <title>101 Dothideomycetes genomes: a test case for predicting lifestyles and emergence of pathogens.</title>
        <authorList>
            <person name="Haridas S."/>
            <person name="Albert R."/>
            <person name="Binder M."/>
            <person name="Bloem J."/>
            <person name="Labutti K."/>
            <person name="Salamov A."/>
            <person name="Andreopoulos B."/>
            <person name="Baker S."/>
            <person name="Barry K."/>
            <person name="Bills G."/>
            <person name="Bluhm B."/>
            <person name="Cannon C."/>
            <person name="Castanera R."/>
            <person name="Culley D."/>
            <person name="Daum C."/>
            <person name="Ezra D."/>
            <person name="Gonzalez J."/>
            <person name="Henrissat B."/>
            <person name="Kuo A."/>
            <person name="Liang C."/>
            <person name="Lipzen A."/>
            <person name="Lutzoni F."/>
            <person name="Magnuson J."/>
            <person name="Mondo S."/>
            <person name="Nolan M."/>
            <person name="Ohm R."/>
            <person name="Pangilinan J."/>
            <person name="Park H.-J."/>
            <person name="Ramirez L."/>
            <person name="Alfaro M."/>
            <person name="Sun H."/>
            <person name="Tritt A."/>
            <person name="Yoshinaga Y."/>
            <person name="Zwiers L.-H."/>
            <person name="Turgeon B."/>
            <person name="Goodwin S."/>
            <person name="Spatafora J."/>
            <person name="Crous P."/>
            <person name="Grigoriev I."/>
        </authorList>
    </citation>
    <scope>NUCLEOTIDE SEQUENCE</scope>
    <source>
        <strain evidence="3">ATCC 16933</strain>
    </source>
</reference>
<accession>A0A6A6P8E8</accession>
<dbReference type="PANTHER" id="PTHR30344">
    <property type="entry name" value="6-PHOSPHOGLUCONOLACTONASE-RELATED"/>
    <property type="match status" value="1"/>
</dbReference>
<dbReference type="GO" id="GO:0017057">
    <property type="term" value="F:6-phosphogluconolactonase activity"/>
    <property type="evidence" value="ECO:0007669"/>
    <property type="project" value="TreeGrafter"/>
</dbReference>
<feature type="signal peptide" evidence="2">
    <location>
        <begin position="1"/>
        <end position="17"/>
    </location>
</feature>
<dbReference type="PANTHER" id="PTHR30344:SF1">
    <property type="entry name" value="6-PHOSPHOGLUCONOLACTONASE"/>
    <property type="match status" value="1"/>
</dbReference>
<evidence type="ECO:0000313" key="3">
    <source>
        <dbReference type="EMBL" id="KAF2460291.1"/>
    </source>
</evidence>
<dbReference type="AlphaFoldDB" id="A0A6A6P8E8"/>
<comment type="similarity">
    <text evidence="1">Belongs to the cycloisomerase 2 family.</text>
</comment>
<gene>
    <name evidence="3" type="ORF">BDY21DRAFT_334931</name>
</gene>